<comment type="caution">
    <text evidence="5">The sequence shown here is derived from an EMBL/GenBank/DDBJ whole genome shotgun (WGS) entry which is preliminary data.</text>
</comment>
<evidence type="ECO:0000313" key="5">
    <source>
        <dbReference type="EMBL" id="MBE8721492.1"/>
    </source>
</evidence>
<feature type="domain" description="DUF5126" evidence="4">
    <location>
        <begin position="123"/>
        <end position="222"/>
    </location>
</feature>
<protein>
    <recommendedName>
        <fullName evidence="7">DUF4959 domain-containing protein</fullName>
    </recommendedName>
</protein>
<dbReference type="InterPro" id="IPR032164">
    <property type="entry name" value="DUF5000"/>
</dbReference>
<dbReference type="Pfam" id="PF17166">
    <property type="entry name" value="DUF5126"/>
    <property type="match status" value="1"/>
</dbReference>
<evidence type="ECO:0000259" key="2">
    <source>
        <dbReference type="Pfam" id="PF16323"/>
    </source>
</evidence>
<evidence type="ECO:0000259" key="3">
    <source>
        <dbReference type="Pfam" id="PF16391"/>
    </source>
</evidence>
<dbReference type="EMBL" id="PSKQ01000021">
    <property type="protein sequence ID" value="MBE8721492.1"/>
    <property type="molecule type" value="Genomic_DNA"/>
</dbReference>
<evidence type="ECO:0008006" key="7">
    <source>
        <dbReference type="Google" id="ProtNLM"/>
    </source>
</evidence>
<dbReference type="Pfam" id="PF16391">
    <property type="entry name" value="DUF5000"/>
    <property type="match status" value="1"/>
</dbReference>
<keyword evidence="6" id="KW-1185">Reference proteome</keyword>
<dbReference type="Gene3D" id="2.60.120.260">
    <property type="entry name" value="Galactose-binding domain-like"/>
    <property type="match status" value="1"/>
</dbReference>
<dbReference type="RefSeq" id="WP_196939447.1">
    <property type="nucleotide sequence ID" value="NZ_MU158690.1"/>
</dbReference>
<accession>A0ABR9TA20</accession>
<organism evidence="5 6">
    <name type="scientific">Sphingobacterium pedocola</name>
    <dbReference type="NCBI Taxonomy" id="2082722"/>
    <lineage>
        <taxon>Bacteria</taxon>
        <taxon>Pseudomonadati</taxon>
        <taxon>Bacteroidota</taxon>
        <taxon>Sphingobacteriia</taxon>
        <taxon>Sphingobacteriales</taxon>
        <taxon>Sphingobacteriaceae</taxon>
        <taxon>Sphingobacterium</taxon>
    </lineage>
</organism>
<gene>
    <name evidence="5" type="ORF">C4F40_12240</name>
</gene>
<evidence type="ECO:0000259" key="4">
    <source>
        <dbReference type="Pfam" id="PF17166"/>
    </source>
</evidence>
<dbReference type="Proteomes" id="UP000618319">
    <property type="component" value="Unassembled WGS sequence"/>
</dbReference>
<dbReference type="InterPro" id="IPR032527">
    <property type="entry name" value="DUF4959"/>
</dbReference>
<keyword evidence="1" id="KW-0732">Signal</keyword>
<name>A0ABR9TA20_9SPHI</name>
<reference evidence="5 6" key="1">
    <citation type="submission" date="2018-02" db="EMBL/GenBank/DDBJ databases">
        <title>Sphingobacterium KA21.</title>
        <authorList>
            <person name="Vasarhelyi B.M."/>
            <person name="Deshmukh S."/>
            <person name="Balint B."/>
            <person name="Kukolya J."/>
        </authorList>
    </citation>
    <scope>NUCLEOTIDE SEQUENCE [LARGE SCALE GENOMIC DNA]</scope>
    <source>
        <strain evidence="5 6">Ka21</strain>
    </source>
</reference>
<sequence length="452" mass="51091">MKKLSLFIAALLLALSWGCTEVQDWADPMDNVPPGTITNVRVKNINGGAVLYYTLPHDSDLLGAKAVYNFSESEEILEVYASAFKDSIVLDGYADTDEHIVQLYAADKSNNLSKPVLVTIRPLTPPVVEIRETLTAQTAFSGVRALWNNPLKKPVAISLYTTDSAGDKVLFERHYSSAENGGYTFRNFDAVEQTFSFEVSDRWNHIAAPLDTVLTPLYEIQIQGMVGTTYLWDLYDYSNNIYRGEPLQTNAGSQSAYRGKVRNLYDGNTWDNSNYFYYRPGTMNQFVPGAISSVYTLPAYMTIDMGVAAKYSRFKYFTRGRSPVYSAWAWYEFEVWGTNNPKAVTEIGDGSQADNLKYWTSWPEAGGTDEWKNDWEKLADCTVEFPSGTPNNSPQVESAEDIAFVMDGFGFDIDPDKNDKAFRYIRFVLKKNSTDNVPYIQWSELQFWGSYD</sequence>
<proteinExistence type="predicted"/>
<feature type="domain" description="DUF5000" evidence="3">
    <location>
        <begin position="296"/>
        <end position="449"/>
    </location>
</feature>
<dbReference type="Pfam" id="PF16323">
    <property type="entry name" value="DUF4959"/>
    <property type="match status" value="1"/>
</dbReference>
<feature type="chain" id="PRO_5045047308" description="DUF4959 domain-containing protein" evidence="1">
    <location>
        <begin position="27"/>
        <end position="452"/>
    </location>
</feature>
<feature type="signal peptide" evidence="1">
    <location>
        <begin position="1"/>
        <end position="26"/>
    </location>
</feature>
<feature type="domain" description="DUF4959" evidence="2">
    <location>
        <begin position="18"/>
        <end position="122"/>
    </location>
</feature>
<evidence type="ECO:0000313" key="6">
    <source>
        <dbReference type="Proteomes" id="UP000618319"/>
    </source>
</evidence>
<dbReference type="InterPro" id="IPR033431">
    <property type="entry name" value="DUF5126"/>
</dbReference>
<evidence type="ECO:0000256" key="1">
    <source>
        <dbReference type="SAM" id="SignalP"/>
    </source>
</evidence>